<evidence type="ECO:0000313" key="3">
    <source>
        <dbReference type="EMBL" id="MBE8718752.1"/>
    </source>
</evidence>
<feature type="domain" description="Type II secretion system protein GspB C-terminal" evidence="2">
    <location>
        <begin position="83"/>
        <end position="140"/>
    </location>
</feature>
<evidence type="ECO:0000259" key="2">
    <source>
        <dbReference type="Pfam" id="PF16537"/>
    </source>
</evidence>
<dbReference type="AlphaFoldDB" id="A0A928YV79"/>
<protein>
    <recommendedName>
        <fullName evidence="2">Type II secretion system protein GspB C-terminal domain-containing protein</fullName>
    </recommendedName>
</protein>
<dbReference type="Pfam" id="PF16537">
    <property type="entry name" value="T2SSB"/>
    <property type="match status" value="1"/>
</dbReference>
<evidence type="ECO:0000313" key="4">
    <source>
        <dbReference type="Proteomes" id="UP000652567"/>
    </source>
</evidence>
<gene>
    <name evidence="3" type="ORF">C4F51_16370</name>
</gene>
<dbReference type="EMBL" id="PRDL01000001">
    <property type="protein sequence ID" value="MBE8718752.1"/>
    <property type="molecule type" value="Genomic_DNA"/>
</dbReference>
<feature type="region of interest" description="Disordered" evidence="1">
    <location>
        <begin position="1"/>
        <end position="54"/>
    </location>
</feature>
<dbReference type="GO" id="GO:0015627">
    <property type="term" value="C:type II protein secretion system complex"/>
    <property type="evidence" value="ECO:0007669"/>
    <property type="project" value="InterPro"/>
</dbReference>
<name>A0A928YV79_9GAMM</name>
<organism evidence="3 4">
    <name type="scientific">Cellvibrio polysaccharolyticus</name>
    <dbReference type="NCBI Taxonomy" id="2082724"/>
    <lineage>
        <taxon>Bacteria</taxon>
        <taxon>Pseudomonadati</taxon>
        <taxon>Pseudomonadota</taxon>
        <taxon>Gammaproteobacteria</taxon>
        <taxon>Cellvibrionales</taxon>
        <taxon>Cellvibrionaceae</taxon>
        <taxon>Cellvibrio</taxon>
    </lineage>
</organism>
<keyword evidence="4" id="KW-1185">Reference proteome</keyword>
<evidence type="ECO:0000256" key="1">
    <source>
        <dbReference type="SAM" id="MobiDB-lite"/>
    </source>
</evidence>
<dbReference type="Proteomes" id="UP000652567">
    <property type="component" value="Unassembled WGS sequence"/>
</dbReference>
<comment type="caution">
    <text evidence="3">The sequence shown here is derived from an EMBL/GenBank/DDBJ whole genome shotgun (WGS) entry which is preliminary data.</text>
</comment>
<proteinExistence type="predicted"/>
<accession>A0A928YV79</accession>
<reference evidence="3" key="1">
    <citation type="submission" date="2018-07" db="EMBL/GenBank/DDBJ databases">
        <title>Genome assembly of strain Ka43.</title>
        <authorList>
            <person name="Kukolya J."/>
            <person name="Nagy I."/>
            <person name="Horvath B."/>
            <person name="Toth A."/>
        </authorList>
    </citation>
    <scope>NUCLEOTIDE SEQUENCE</scope>
    <source>
        <strain evidence="3">KB43</strain>
    </source>
</reference>
<feature type="compositionally biased region" description="Low complexity" evidence="1">
    <location>
        <begin position="42"/>
        <end position="51"/>
    </location>
</feature>
<dbReference type="InterPro" id="IPR032389">
    <property type="entry name" value="GspB_C"/>
</dbReference>
<sequence length="147" mass="16352">MDELAALYATADESESTAAPTEPQSLYEPEPEPLPVIAAQETSPPASTSLPPAMPVQEDIRNYDSLRNLPDIGDLPWSLRQEIPSINYARHNYEGGQPSVLINGRAWQTGALIAPDLKLEEIYTDGVIMSFRQVRFKLRALNSWINM</sequence>